<keyword evidence="1" id="KW-0812">Transmembrane</keyword>
<evidence type="ECO:0000313" key="2">
    <source>
        <dbReference type="EMBL" id="MBC5769934.1"/>
    </source>
</evidence>
<evidence type="ECO:0000313" key="3">
    <source>
        <dbReference type="Proteomes" id="UP000620327"/>
    </source>
</evidence>
<keyword evidence="1" id="KW-1133">Transmembrane helix</keyword>
<accession>A0A923MIN9</accession>
<keyword evidence="1" id="KW-0472">Membrane</keyword>
<reference evidence="2" key="1">
    <citation type="submission" date="2020-08" db="EMBL/GenBank/DDBJ databases">
        <title>Genome public.</title>
        <authorList>
            <person name="Liu C."/>
            <person name="Sun Q."/>
        </authorList>
    </citation>
    <scope>NUCLEOTIDE SEQUENCE</scope>
    <source>
        <strain evidence="2">BX15</strain>
    </source>
</reference>
<feature type="transmembrane region" description="Helical" evidence="1">
    <location>
        <begin position="35"/>
        <end position="51"/>
    </location>
</feature>
<organism evidence="2 3">
    <name type="scientific">Dysosmobacter segnis</name>
    <dbReference type="NCBI Taxonomy" id="2763042"/>
    <lineage>
        <taxon>Bacteria</taxon>
        <taxon>Bacillati</taxon>
        <taxon>Bacillota</taxon>
        <taxon>Clostridia</taxon>
        <taxon>Eubacteriales</taxon>
        <taxon>Oscillospiraceae</taxon>
        <taxon>Dysosmobacter</taxon>
    </lineage>
</organism>
<dbReference type="RefSeq" id="WP_187014278.1">
    <property type="nucleotide sequence ID" value="NZ_JACOQI010000004.1"/>
</dbReference>
<dbReference type="AlphaFoldDB" id="A0A923MIN9"/>
<feature type="transmembrane region" description="Helical" evidence="1">
    <location>
        <begin position="12"/>
        <end position="29"/>
    </location>
</feature>
<protein>
    <submittedName>
        <fullName evidence="2">Uncharacterized protein</fullName>
    </submittedName>
</protein>
<evidence type="ECO:0000256" key="1">
    <source>
        <dbReference type="SAM" id="Phobius"/>
    </source>
</evidence>
<dbReference type="EMBL" id="JACOQI010000004">
    <property type="protein sequence ID" value="MBC5769934.1"/>
    <property type="molecule type" value="Genomic_DNA"/>
</dbReference>
<comment type="caution">
    <text evidence="2">The sequence shown here is derived from an EMBL/GenBank/DDBJ whole genome shotgun (WGS) entry which is preliminary data.</text>
</comment>
<proteinExistence type="predicted"/>
<gene>
    <name evidence="2" type="ORF">H8Z83_06275</name>
</gene>
<dbReference type="Proteomes" id="UP000620327">
    <property type="component" value="Unassembled WGS sequence"/>
</dbReference>
<sequence>MENRKIKGKSLVSIAAWAVTLGLFIAYLFLKREWMLYTMDFTILLCCLLGISDPEEDRRSKNVYWIFLITRVIDVAIRLM</sequence>
<keyword evidence="3" id="KW-1185">Reference proteome</keyword>
<name>A0A923MIN9_9FIRM</name>